<dbReference type="Gene3D" id="3.10.180.10">
    <property type="entry name" value="2,3-Dihydroxybiphenyl 1,2-Dioxygenase, domain 1"/>
    <property type="match status" value="1"/>
</dbReference>
<protein>
    <recommendedName>
        <fullName evidence="1">VOC domain-containing protein</fullName>
    </recommendedName>
</protein>
<feature type="domain" description="VOC" evidence="1">
    <location>
        <begin position="3"/>
        <end position="130"/>
    </location>
</feature>
<sequence length="148" mass="16929">MNRINLICLGVRDMERSLDFYKNIGFKTYTKENNPPIVFFDNQGTKLELYPLEHLAMDIDQSNPPTISQGGFAGITLACNMKSERDVDEMMTLVVKNGGVIAKQPQTVSWGGYSGYFQDPDGYYWEVAYGESWRFDDNDMLIIEDMNI</sequence>
<dbReference type="Proteomes" id="UP000184480">
    <property type="component" value="Unassembled WGS sequence"/>
</dbReference>
<dbReference type="STRING" id="1346286.SAMN05444362_11360"/>
<gene>
    <name evidence="2" type="ORF">SAMN05444362_11360</name>
</gene>
<evidence type="ECO:0000313" key="3">
    <source>
        <dbReference type="Proteomes" id="UP000184480"/>
    </source>
</evidence>
<proteinExistence type="predicted"/>
<dbReference type="PROSITE" id="PS51819">
    <property type="entry name" value="VOC"/>
    <property type="match status" value="1"/>
</dbReference>
<dbReference type="InterPro" id="IPR037523">
    <property type="entry name" value="VOC_core"/>
</dbReference>
<organism evidence="2 3">
    <name type="scientific">Dysgonomonas macrotermitis</name>
    <dbReference type="NCBI Taxonomy" id="1346286"/>
    <lineage>
        <taxon>Bacteria</taxon>
        <taxon>Pseudomonadati</taxon>
        <taxon>Bacteroidota</taxon>
        <taxon>Bacteroidia</taxon>
        <taxon>Bacteroidales</taxon>
        <taxon>Dysgonomonadaceae</taxon>
        <taxon>Dysgonomonas</taxon>
    </lineage>
</organism>
<dbReference type="EMBL" id="FQUC01000013">
    <property type="protein sequence ID" value="SHF98965.1"/>
    <property type="molecule type" value="Genomic_DNA"/>
</dbReference>
<name>A0A1M5G5C8_9BACT</name>
<dbReference type="Pfam" id="PF00903">
    <property type="entry name" value="Glyoxalase"/>
    <property type="match status" value="1"/>
</dbReference>
<accession>A0A1M5G5C8</accession>
<dbReference type="CDD" id="cd07251">
    <property type="entry name" value="VOC_like"/>
    <property type="match status" value="1"/>
</dbReference>
<dbReference type="InterPro" id="IPR004360">
    <property type="entry name" value="Glyas_Fos-R_dOase_dom"/>
</dbReference>
<dbReference type="PANTHER" id="PTHR36503:SF1">
    <property type="entry name" value="BLR2520 PROTEIN"/>
    <property type="match status" value="1"/>
</dbReference>
<dbReference type="OrthoDB" id="9798430at2"/>
<reference evidence="3" key="1">
    <citation type="submission" date="2016-11" db="EMBL/GenBank/DDBJ databases">
        <authorList>
            <person name="Varghese N."/>
            <person name="Submissions S."/>
        </authorList>
    </citation>
    <scope>NUCLEOTIDE SEQUENCE [LARGE SCALE GENOMIC DNA]</scope>
    <source>
        <strain evidence="3">DSM 27370</strain>
    </source>
</reference>
<dbReference type="SUPFAM" id="SSF54593">
    <property type="entry name" value="Glyoxalase/Bleomycin resistance protein/Dihydroxybiphenyl dioxygenase"/>
    <property type="match status" value="1"/>
</dbReference>
<dbReference type="InterPro" id="IPR029068">
    <property type="entry name" value="Glyas_Bleomycin-R_OHBP_Dase"/>
</dbReference>
<dbReference type="PANTHER" id="PTHR36503">
    <property type="entry name" value="BLR2520 PROTEIN"/>
    <property type="match status" value="1"/>
</dbReference>
<evidence type="ECO:0000259" key="1">
    <source>
        <dbReference type="PROSITE" id="PS51819"/>
    </source>
</evidence>
<dbReference type="RefSeq" id="WP_062181178.1">
    <property type="nucleotide sequence ID" value="NZ_BBXL01000012.1"/>
</dbReference>
<evidence type="ECO:0000313" key="2">
    <source>
        <dbReference type="EMBL" id="SHF98965.1"/>
    </source>
</evidence>
<keyword evidence="3" id="KW-1185">Reference proteome</keyword>
<dbReference type="AlphaFoldDB" id="A0A1M5G5C8"/>